<protein>
    <submittedName>
        <fullName evidence="2">Uncharacterized protein</fullName>
    </submittedName>
</protein>
<accession>A0A4R3L931</accession>
<comment type="caution">
    <text evidence="2">The sequence shown here is derived from an EMBL/GenBank/DDBJ whole genome shotgun (WGS) entry which is preliminary data.</text>
</comment>
<gene>
    <name evidence="2" type="ORF">EDC25_11633</name>
</gene>
<evidence type="ECO:0000313" key="2">
    <source>
        <dbReference type="EMBL" id="TCS96179.1"/>
    </source>
</evidence>
<feature type="region of interest" description="Disordered" evidence="1">
    <location>
        <begin position="67"/>
        <end position="88"/>
    </location>
</feature>
<evidence type="ECO:0000256" key="1">
    <source>
        <dbReference type="SAM" id="MobiDB-lite"/>
    </source>
</evidence>
<dbReference type="EMBL" id="SMAF01000016">
    <property type="protein sequence ID" value="TCS96179.1"/>
    <property type="molecule type" value="Genomic_DNA"/>
</dbReference>
<reference evidence="2 3" key="1">
    <citation type="submission" date="2019-03" db="EMBL/GenBank/DDBJ databases">
        <title>Genomic Encyclopedia of Type Strains, Phase IV (KMG-IV): sequencing the most valuable type-strain genomes for metagenomic binning, comparative biology and taxonomic classification.</title>
        <authorList>
            <person name="Goeker M."/>
        </authorList>
    </citation>
    <scope>NUCLEOTIDE SEQUENCE [LARGE SCALE GENOMIC DNA]</scope>
    <source>
        <strain evidence="2 3">DSM 21944</strain>
    </source>
</reference>
<dbReference type="Proteomes" id="UP000294599">
    <property type="component" value="Unassembled WGS sequence"/>
</dbReference>
<sequence>MSNVIRLLESLGREIGAGAVDSAEFASRMETLDLAPALRAALMGGDVAALSAALGGRTTMMMVLAPAEPDGEQPQEDEKPDSEVRAAA</sequence>
<name>A0A4R3L931_9GAMM</name>
<dbReference type="RefSeq" id="WP_132577493.1">
    <property type="nucleotide sequence ID" value="NZ_JBHLWF010000019.1"/>
</dbReference>
<evidence type="ECO:0000313" key="3">
    <source>
        <dbReference type="Proteomes" id="UP000294599"/>
    </source>
</evidence>
<organism evidence="2 3">
    <name type="scientific">Pseudofulvimonas gallinarii</name>
    <dbReference type="NCBI Taxonomy" id="634155"/>
    <lineage>
        <taxon>Bacteria</taxon>
        <taxon>Pseudomonadati</taxon>
        <taxon>Pseudomonadota</taxon>
        <taxon>Gammaproteobacteria</taxon>
        <taxon>Lysobacterales</taxon>
        <taxon>Rhodanobacteraceae</taxon>
        <taxon>Pseudofulvimonas</taxon>
    </lineage>
</organism>
<dbReference type="AlphaFoldDB" id="A0A4R3L931"/>
<feature type="compositionally biased region" description="Acidic residues" evidence="1">
    <location>
        <begin position="69"/>
        <end position="80"/>
    </location>
</feature>
<proteinExistence type="predicted"/>
<keyword evidence="3" id="KW-1185">Reference proteome</keyword>